<dbReference type="AlphaFoldDB" id="A0A2V0RKT8"/>
<accession>A0A2V0RKT8</accession>
<feature type="compositionally biased region" description="Acidic residues" evidence="1">
    <location>
        <begin position="300"/>
        <end position="312"/>
    </location>
</feature>
<reference evidence="2" key="1">
    <citation type="submission" date="2017-04" db="EMBL/GenBank/DDBJ databases">
        <title>Unveiling RNA virosphere associated with marine microorganisms.</title>
        <authorList>
            <person name="Urayama S."/>
            <person name="Takaki Y."/>
            <person name="Nishi S."/>
            <person name="Yoshida Y."/>
            <person name="Deguchi S."/>
            <person name="Takai K."/>
            <person name="Nunoura T."/>
        </authorList>
    </citation>
    <scope>NUCLEOTIDE SEQUENCE</scope>
</reference>
<feature type="region of interest" description="Disordered" evidence="1">
    <location>
        <begin position="291"/>
        <end position="312"/>
    </location>
</feature>
<organism evidence="2">
    <name type="scientific">viral metagenome</name>
    <dbReference type="NCBI Taxonomy" id="1070528"/>
    <lineage>
        <taxon>unclassified sequences</taxon>
        <taxon>metagenomes</taxon>
        <taxon>organismal metagenomes</taxon>
    </lineage>
</organism>
<sequence>MGTYTTKTGAEMHFVSLLPVGLEASNANRKVGYGLDYALKLLEEFYGANENNIAVNRDAFFKTGVHWTVKAYDKLFKRSFYTHTSPSIVKGLADAQVFPALYSNTFATSGSLGASGGYINSTNKILWSTTGLESTIIHSEEDKTSAIHVSRNHFDWTADDVANWLYYRQLVYGASANADIHLPLVAYCLVRRINDEVINLVVPTGSAVSDVYKKANIGLITDIALSHDSYFGYPKVIDITNDGLSVAGGLVKDDLINHFVNNEELIIRNCFSFETKRSLYLMGNASTAIGSKDSIPQEGNDNDNDNDGDVDS</sequence>
<name>A0A2V0RKT8_9ZZZZ</name>
<protein>
    <submittedName>
        <fullName evidence="2">Uncharacterized protein</fullName>
    </submittedName>
</protein>
<evidence type="ECO:0000313" key="2">
    <source>
        <dbReference type="EMBL" id="GBH22212.1"/>
    </source>
</evidence>
<dbReference type="EMBL" id="BDQA01000775">
    <property type="protein sequence ID" value="GBH22212.1"/>
    <property type="molecule type" value="Genomic_RNA"/>
</dbReference>
<evidence type="ECO:0000256" key="1">
    <source>
        <dbReference type="SAM" id="MobiDB-lite"/>
    </source>
</evidence>
<proteinExistence type="predicted"/>
<comment type="caution">
    <text evidence="2">The sequence shown here is derived from an EMBL/GenBank/DDBJ whole genome shotgun (WGS) entry which is preliminary data.</text>
</comment>